<sequence length="42" mass="4976">MLNSKLGIEDFKFFNPQLKLLVYRTLNLSKQVLEIVVSKYNM</sequence>
<evidence type="ECO:0000313" key="2">
    <source>
        <dbReference type="Proteomes" id="UP000789901"/>
    </source>
</evidence>
<proteinExistence type="predicted"/>
<feature type="non-terminal residue" evidence="1">
    <location>
        <position position="42"/>
    </location>
</feature>
<dbReference type="Proteomes" id="UP000789901">
    <property type="component" value="Unassembled WGS sequence"/>
</dbReference>
<protein>
    <submittedName>
        <fullName evidence="1">37429_t:CDS:1</fullName>
    </submittedName>
</protein>
<organism evidence="1 2">
    <name type="scientific">Gigaspora margarita</name>
    <dbReference type="NCBI Taxonomy" id="4874"/>
    <lineage>
        <taxon>Eukaryota</taxon>
        <taxon>Fungi</taxon>
        <taxon>Fungi incertae sedis</taxon>
        <taxon>Mucoromycota</taxon>
        <taxon>Glomeromycotina</taxon>
        <taxon>Glomeromycetes</taxon>
        <taxon>Diversisporales</taxon>
        <taxon>Gigasporaceae</taxon>
        <taxon>Gigaspora</taxon>
    </lineage>
</organism>
<dbReference type="EMBL" id="CAJVQB010031322">
    <property type="protein sequence ID" value="CAG8816752.1"/>
    <property type="molecule type" value="Genomic_DNA"/>
</dbReference>
<comment type="caution">
    <text evidence="1">The sequence shown here is derived from an EMBL/GenBank/DDBJ whole genome shotgun (WGS) entry which is preliminary data.</text>
</comment>
<keyword evidence="2" id="KW-1185">Reference proteome</keyword>
<name>A0ABN7W4R9_GIGMA</name>
<gene>
    <name evidence="1" type="ORF">GMARGA_LOCUS26628</name>
</gene>
<accession>A0ABN7W4R9</accession>
<reference evidence="1 2" key="1">
    <citation type="submission" date="2021-06" db="EMBL/GenBank/DDBJ databases">
        <authorList>
            <person name="Kallberg Y."/>
            <person name="Tangrot J."/>
            <person name="Rosling A."/>
        </authorList>
    </citation>
    <scope>NUCLEOTIDE SEQUENCE [LARGE SCALE GENOMIC DNA]</scope>
    <source>
        <strain evidence="1 2">120-4 pot B 10/14</strain>
    </source>
</reference>
<evidence type="ECO:0000313" key="1">
    <source>
        <dbReference type="EMBL" id="CAG8816752.1"/>
    </source>
</evidence>